<keyword evidence="2" id="KW-1185">Reference proteome</keyword>
<dbReference type="GO" id="GO:0016757">
    <property type="term" value="F:glycosyltransferase activity"/>
    <property type="evidence" value="ECO:0007669"/>
    <property type="project" value="UniProtKB-KW"/>
</dbReference>
<dbReference type="RefSeq" id="WP_220112644.1">
    <property type="nucleotide sequence ID" value="NZ_JAHZSV010000003.1"/>
</dbReference>
<comment type="caution">
    <text evidence="1">The sequence shown here is derived from an EMBL/GenBank/DDBJ whole genome shotgun (WGS) entry which is preliminary data.</text>
</comment>
<protein>
    <submittedName>
        <fullName evidence="1">Glycosyltransferase</fullName>
        <ecNumber evidence="1">2.4.-.-</ecNumber>
    </submittedName>
</protein>
<gene>
    <name evidence="1" type="ORF">K1F36_03995</name>
</gene>
<dbReference type="Pfam" id="PF13692">
    <property type="entry name" value="Glyco_trans_1_4"/>
    <property type="match status" value="1"/>
</dbReference>
<dbReference type="EMBL" id="JAHZSV010000003">
    <property type="protein sequence ID" value="MBW8198975.1"/>
    <property type="molecule type" value="Genomic_DNA"/>
</dbReference>
<accession>A0ABS7EN31</accession>
<keyword evidence="1" id="KW-0328">Glycosyltransferase</keyword>
<dbReference type="SUPFAM" id="SSF53756">
    <property type="entry name" value="UDP-Glycosyltransferase/glycogen phosphorylase"/>
    <property type="match status" value="1"/>
</dbReference>
<organism evidence="1 2">
    <name type="scientific">Flagellimonas abyssi</name>
    <dbReference type="NCBI Taxonomy" id="2864871"/>
    <lineage>
        <taxon>Bacteria</taxon>
        <taxon>Pseudomonadati</taxon>
        <taxon>Bacteroidota</taxon>
        <taxon>Flavobacteriia</taxon>
        <taxon>Flavobacteriales</taxon>
        <taxon>Flavobacteriaceae</taxon>
        <taxon>Flagellimonas</taxon>
    </lineage>
</organism>
<dbReference type="EC" id="2.4.-.-" evidence="1"/>
<evidence type="ECO:0000313" key="1">
    <source>
        <dbReference type="EMBL" id="MBW8198975.1"/>
    </source>
</evidence>
<keyword evidence="1" id="KW-0808">Transferase</keyword>
<name>A0ABS7EN31_9FLAO</name>
<evidence type="ECO:0000313" key="2">
    <source>
        <dbReference type="Proteomes" id="UP001196136"/>
    </source>
</evidence>
<sequence length="389" mass="45239">MDIVVIPFHDWRKSEHEGFRTRDVHFIQALAKNEDVNKILVVNRPLTWLELLYKKHKRALNGKQVFRKGKFTLTQVGDNIFVADYHSKDIIGQLSKKHLWFIQKYSDREYADFVMECCDRLGMKTPCLISQNIFAFKLAADIKTNNKLFDAWDNFLKFPLYQDFAHLLEEGYKVMAEQIPNWITNSNENIGFYKKRFNVESIDLVKNGVKSSFASGNHEVPDDIKNIKRPIVGFGGKISYLMDYDLINFLTKENPDISFVFVGQILDKNIFGKIVKRKNVHFLGDKKYDVYPNYVKSFDICIVPYNINEGQHGGDSMKAYEYLLLQKKVVGTNGNGLEDLGEYIYVAHDKNEFSEAISSMENNKKYLRIEEHSWQAKTTKILSILEQHG</sequence>
<dbReference type="Gene3D" id="3.40.50.2000">
    <property type="entry name" value="Glycogen Phosphorylase B"/>
    <property type="match status" value="1"/>
</dbReference>
<dbReference type="Proteomes" id="UP001196136">
    <property type="component" value="Unassembled WGS sequence"/>
</dbReference>
<reference evidence="1 2" key="1">
    <citation type="submission" date="2021-08" db="EMBL/GenBank/DDBJ databases">
        <title>Muricauda profundi sp. nov., a marine bacterium isolated from deep seawater of the Mariana Trench.</title>
        <authorList>
            <person name="Wei Y."/>
        </authorList>
    </citation>
    <scope>NUCLEOTIDE SEQUENCE [LARGE SCALE GENOMIC DNA]</scope>
    <source>
        <strain evidence="1 2">W52</strain>
    </source>
</reference>
<proteinExistence type="predicted"/>